<dbReference type="PANTHER" id="PTHR40980">
    <property type="entry name" value="PLUG DOMAIN-CONTAINING PROTEIN"/>
    <property type="match status" value="1"/>
</dbReference>
<comment type="subcellular location">
    <subcellularLocation>
        <location evidence="1 8">Cell outer membrane</location>
        <topology evidence="1 8">Multi-pass membrane protein</topology>
    </subcellularLocation>
</comment>
<evidence type="ECO:0000256" key="8">
    <source>
        <dbReference type="PROSITE-ProRule" id="PRU01360"/>
    </source>
</evidence>
<feature type="domain" description="TonB-dependent receptor plug" evidence="12">
    <location>
        <begin position="68"/>
        <end position="174"/>
    </location>
</feature>
<sequence>MINNKDAAKKPQSPINTSLKPICLAMVTVLSFSATAQADEEKIIEEVVSYGTYSGSLARAMDIKQGSDNVVDAISAEDIGKFPSSNVAEALQLVPGVQIARDRGEGLGVSVRGLGPNFQTTQLNGRNIAINENVENSGQNGRQFRYDVLPSDLIAGLEVVKSPSASMEEGAIGGQVNIKTFKPLDLGNSASATAQVSHSDLSDSMDPRLSGIYSWVNENEDFGLLVSAAYSDREIRQDRVFTFNWIQGALNAATGETADLSQAFAPQRNRPTLERQDRNRQSLAAALQWQSSDNHEMNIDLLWSQFNVAFDEIGIDIELGGEVQNPVVVGDSLLAGKALGTNLQLSRESSESEHANLTLAMNNTWTWDDWRVSTDISLSNADSETVDPIRRTRIRLTDQAVDFDYSAGFEQAPSFSFPVDISDSSNFPGRRIEYRTIDVSDSDNALKLDLEHTLSGVISSVEFGVNIRQREREYNRRDIRVSDGIDGVFFSDDYFENFPVSDFASNVSGNYPSEWAVPKESAYFSDFFASSLLEQPLTAGDKRNSYVVEENVYAGYVQANIDSTAGLPVFGNIGLRMVRTEQNPSGTSVIDDSPQAVAFENAYNELLPSANINFELSDEVILRTAFAKVMTRPSLPDLRPGLTFSTDAPTASGGNPLLNPYQALQYDLSLEWYFDQDAYVSAGLFYKDITTFISKQAQMLDVNGTDVILSAPFNTGKGDITGLEIAYQQVFSSLPAPFNGLGVQANYTYVDSQVEVTQDDVLVAQPIAGLSENSSNLVVFYEYEDFGARIGYNWRDAFLVSNGVGTVADQYQDAFGTLDMNVTYTLSDSISLSVEAVNLTDESIKTYFDDKQRGGRIDHYGKRVALGVNVKF</sequence>
<evidence type="ECO:0000259" key="12">
    <source>
        <dbReference type="Pfam" id="PF07715"/>
    </source>
</evidence>
<protein>
    <submittedName>
        <fullName evidence="13">TonB-dependent receptor</fullName>
    </submittedName>
</protein>
<accession>A0ABV1RIG6</accession>
<feature type="domain" description="TonB-dependent receptor-like beta-barrel" evidence="11">
    <location>
        <begin position="400"/>
        <end position="839"/>
    </location>
</feature>
<dbReference type="Gene3D" id="2.40.170.20">
    <property type="entry name" value="TonB-dependent receptor, beta-barrel domain"/>
    <property type="match status" value="1"/>
</dbReference>
<dbReference type="CDD" id="cd01347">
    <property type="entry name" value="ligand_gated_channel"/>
    <property type="match status" value="1"/>
</dbReference>
<dbReference type="Proteomes" id="UP001467690">
    <property type="component" value="Unassembled WGS sequence"/>
</dbReference>
<proteinExistence type="inferred from homology"/>
<dbReference type="InterPro" id="IPR000531">
    <property type="entry name" value="Beta-barrel_TonB"/>
</dbReference>
<keyword evidence="5 9" id="KW-0798">TonB box</keyword>
<evidence type="ECO:0000256" key="10">
    <source>
        <dbReference type="SAM" id="SignalP"/>
    </source>
</evidence>
<keyword evidence="14" id="KW-1185">Reference proteome</keyword>
<evidence type="ECO:0000256" key="6">
    <source>
        <dbReference type="ARBA" id="ARBA00023136"/>
    </source>
</evidence>
<dbReference type="PROSITE" id="PS52016">
    <property type="entry name" value="TONB_DEPENDENT_REC_3"/>
    <property type="match status" value="1"/>
</dbReference>
<dbReference type="PANTHER" id="PTHR40980:SF3">
    <property type="entry name" value="TONB-DEPENDENT RECEPTOR-LIKE BETA-BARREL DOMAIN-CONTAINING PROTEIN"/>
    <property type="match status" value="1"/>
</dbReference>
<dbReference type="EMBL" id="JBELOE010000228">
    <property type="protein sequence ID" value="MER2492728.1"/>
    <property type="molecule type" value="Genomic_DNA"/>
</dbReference>
<name>A0ABV1RIG6_9ALTE</name>
<comment type="caution">
    <text evidence="13">The sequence shown here is derived from an EMBL/GenBank/DDBJ whole genome shotgun (WGS) entry which is preliminary data.</text>
</comment>
<organism evidence="13 14">
    <name type="scientific">Catenovulum sediminis</name>
    <dbReference type="NCBI Taxonomy" id="1740262"/>
    <lineage>
        <taxon>Bacteria</taxon>
        <taxon>Pseudomonadati</taxon>
        <taxon>Pseudomonadota</taxon>
        <taxon>Gammaproteobacteria</taxon>
        <taxon>Alteromonadales</taxon>
        <taxon>Alteromonadaceae</taxon>
        <taxon>Catenovulum</taxon>
    </lineage>
</organism>
<dbReference type="InterPro" id="IPR036942">
    <property type="entry name" value="Beta-barrel_TonB_sf"/>
</dbReference>
<keyword evidence="13" id="KW-0675">Receptor</keyword>
<dbReference type="SUPFAM" id="SSF56935">
    <property type="entry name" value="Porins"/>
    <property type="match status" value="1"/>
</dbReference>
<comment type="similarity">
    <text evidence="8 9">Belongs to the TonB-dependent receptor family.</text>
</comment>
<evidence type="ECO:0000256" key="7">
    <source>
        <dbReference type="ARBA" id="ARBA00023237"/>
    </source>
</evidence>
<evidence type="ECO:0000256" key="3">
    <source>
        <dbReference type="ARBA" id="ARBA00022452"/>
    </source>
</evidence>
<feature type="chain" id="PRO_5047025720" evidence="10">
    <location>
        <begin position="39"/>
        <end position="872"/>
    </location>
</feature>
<keyword evidence="10" id="KW-0732">Signal</keyword>
<evidence type="ECO:0000313" key="14">
    <source>
        <dbReference type="Proteomes" id="UP001467690"/>
    </source>
</evidence>
<dbReference type="Pfam" id="PF07715">
    <property type="entry name" value="Plug"/>
    <property type="match status" value="1"/>
</dbReference>
<feature type="signal peptide" evidence="10">
    <location>
        <begin position="1"/>
        <end position="38"/>
    </location>
</feature>
<evidence type="ECO:0000256" key="2">
    <source>
        <dbReference type="ARBA" id="ARBA00022448"/>
    </source>
</evidence>
<dbReference type="InterPro" id="IPR037066">
    <property type="entry name" value="Plug_dom_sf"/>
</dbReference>
<keyword evidence="2 8" id="KW-0813">Transport</keyword>
<keyword evidence="6 8" id="KW-0472">Membrane</keyword>
<evidence type="ECO:0000259" key="11">
    <source>
        <dbReference type="Pfam" id="PF00593"/>
    </source>
</evidence>
<dbReference type="InterPro" id="IPR010104">
    <property type="entry name" value="TonB_rcpt_bac"/>
</dbReference>
<evidence type="ECO:0000256" key="9">
    <source>
        <dbReference type="RuleBase" id="RU003357"/>
    </source>
</evidence>
<keyword evidence="7 8" id="KW-0998">Cell outer membrane</keyword>
<dbReference type="RefSeq" id="WP_350402193.1">
    <property type="nucleotide sequence ID" value="NZ_JBELOE010000228.1"/>
</dbReference>
<dbReference type="Pfam" id="PF00593">
    <property type="entry name" value="TonB_dep_Rec_b-barrel"/>
    <property type="match status" value="1"/>
</dbReference>
<dbReference type="NCBIfam" id="TIGR01782">
    <property type="entry name" value="TonB-Xanth-Caul"/>
    <property type="match status" value="1"/>
</dbReference>
<gene>
    <name evidence="13" type="ORF">ABS311_12655</name>
</gene>
<evidence type="ECO:0000256" key="1">
    <source>
        <dbReference type="ARBA" id="ARBA00004571"/>
    </source>
</evidence>
<dbReference type="InterPro" id="IPR012910">
    <property type="entry name" value="Plug_dom"/>
</dbReference>
<dbReference type="Gene3D" id="2.170.130.10">
    <property type="entry name" value="TonB-dependent receptor, plug domain"/>
    <property type="match status" value="1"/>
</dbReference>
<evidence type="ECO:0000256" key="4">
    <source>
        <dbReference type="ARBA" id="ARBA00022692"/>
    </source>
</evidence>
<keyword evidence="3 8" id="KW-1134">Transmembrane beta strand</keyword>
<dbReference type="InterPro" id="IPR039426">
    <property type="entry name" value="TonB-dep_rcpt-like"/>
</dbReference>
<keyword evidence="4 8" id="KW-0812">Transmembrane</keyword>
<reference evidence="13 14" key="1">
    <citation type="submission" date="2024-06" db="EMBL/GenBank/DDBJ databases">
        <authorList>
            <person name="Chen R.Y."/>
        </authorList>
    </citation>
    <scope>NUCLEOTIDE SEQUENCE [LARGE SCALE GENOMIC DNA]</scope>
    <source>
        <strain evidence="13 14">D2</strain>
    </source>
</reference>
<evidence type="ECO:0000256" key="5">
    <source>
        <dbReference type="ARBA" id="ARBA00023077"/>
    </source>
</evidence>
<evidence type="ECO:0000313" key="13">
    <source>
        <dbReference type="EMBL" id="MER2492728.1"/>
    </source>
</evidence>